<evidence type="ECO:0000313" key="2">
    <source>
        <dbReference type="EMBL" id="ABM96888.1"/>
    </source>
</evidence>
<reference evidence="2 3" key="1">
    <citation type="journal article" date="2007" name="J. Bacteriol.">
        <title>Whole-genome analysis of the methyl tert-butyl ether-degrading beta-proteobacterium Methylibium petroleiphilum PM1.</title>
        <authorList>
            <person name="Kane S.R."/>
            <person name="Chakicherla A.Y."/>
            <person name="Chain P.S.G."/>
            <person name="Schmidt R."/>
            <person name="Shin M.W."/>
            <person name="Legler T.C."/>
            <person name="Scow K.M."/>
            <person name="Larimer F.W."/>
            <person name="Lucas S.M."/>
            <person name="Richardson P.M."/>
            <person name="Hristova K.R."/>
        </authorList>
    </citation>
    <scope>NUCLEOTIDE SEQUENCE [LARGE SCALE GENOMIC DNA]</scope>
    <source>
        <strain evidence="3">ATCC BAA-1232 / LMG 22953 / PM1</strain>
        <plasmid evidence="2 3">RPME01</plasmid>
    </source>
</reference>
<accession>A2SMU9</accession>
<sequence length="209" mass="22850">MPGGGGGSAPRCCASPRVHQPRNTRNTRKEPNMSITNKDYKVEAKGGGECDITPRVVVFSIDLETAKKIVKLAALAEANDLHRIESFDYRAQFLQFDPEAEPEEVERVGDENEIRTECDLLAVGKKDFTFSAYIKHTDIEIRSEGCSIADLMAHFGLQAGTGITDAQLDTHLDAILRGGGSALKHYSMAKSKDDMRNALRRALAELGNG</sequence>
<name>A2SMU9_METPP</name>
<dbReference type="AlphaFoldDB" id="A2SMU9"/>
<feature type="region of interest" description="Disordered" evidence="1">
    <location>
        <begin position="1"/>
        <end position="35"/>
    </location>
</feature>
<dbReference type="eggNOG" id="ENOG50318ZI">
    <property type="taxonomic scope" value="Bacteria"/>
</dbReference>
<dbReference type="KEGG" id="mpt:Mpe_B0109"/>
<keyword evidence="3" id="KW-1185">Reference proteome</keyword>
<gene>
    <name evidence="2" type="ordered locus">Mpe_B0109</name>
</gene>
<evidence type="ECO:0000256" key="1">
    <source>
        <dbReference type="SAM" id="MobiDB-lite"/>
    </source>
</evidence>
<protein>
    <submittedName>
        <fullName evidence="2">Uncharacterized protein</fullName>
    </submittedName>
</protein>
<organism evidence="2 3">
    <name type="scientific">Methylibium petroleiphilum (strain ATCC BAA-1232 / LMG 22953 / PM1)</name>
    <dbReference type="NCBI Taxonomy" id="420662"/>
    <lineage>
        <taxon>Bacteria</taxon>
        <taxon>Pseudomonadati</taxon>
        <taxon>Pseudomonadota</taxon>
        <taxon>Betaproteobacteria</taxon>
        <taxon>Burkholderiales</taxon>
        <taxon>Sphaerotilaceae</taxon>
        <taxon>Methylibium</taxon>
    </lineage>
</organism>
<proteinExistence type="predicted"/>
<keyword evidence="2" id="KW-0614">Plasmid</keyword>
<evidence type="ECO:0000313" key="3">
    <source>
        <dbReference type="Proteomes" id="UP000000366"/>
    </source>
</evidence>
<dbReference type="EMBL" id="CP000556">
    <property type="protein sequence ID" value="ABM96888.1"/>
    <property type="molecule type" value="Genomic_DNA"/>
</dbReference>
<geneLocation type="plasmid" evidence="2 3">
    <name>RPME01</name>
</geneLocation>
<dbReference type="Proteomes" id="UP000000366">
    <property type="component" value="Plasmid RPME01"/>
</dbReference>
<dbReference type="HOGENOM" id="CLU_1314216_0_0_4"/>